<feature type="domain" description="Aminoglycoside phosphotransferase" evidence="5">
    <location>
        <begin position="564"/>
        <end position="763"/>
    </location>
</feature>
<dbReference type="PRINTS" id="PR00071">
    <property type="entry name" value="HMGCOARDTASE"/>
</dbReference>
<dbReference type="InterPro" id="IPR023076">
    <property type="entry name" value="HMG_CoA_Rdtase_CS"/>
</dbReference>
<keyword evidence="7" id="KW-1185">Reference proteome</keyword>
<dbReference type="InterPro" id="IPR009023">
    <property type="entry name" value="HMG_CoA_Rdtase_NAD(P)-bd_sf"/>
</dbReference>
<dbReference type="InterPro" id="IPR004554">
    <property type="entry name" value="HMG_CoA_Rdtase_eu_arc"/>
</dbReference>
<evidence type="ECO:0000313" key="6">
    <source>
        <dbReference type="EMBL" id="OCQ50581.1"/>
    </source>
</evidence>
<proteinExistence type="inferred from homology"/>
<dbReference type="PANTHER" id="PTHR10572">
    <property type="entry name" value="3-HYDROXY-3-METHYLGLUTARYL-COENZYME A REDUCTASE"/>
    <property type="match status" value="1"/>
</dbReference>
<protein>
    <recommendedName>
        <fullName evidence="2">hydroxymethylglutaryl-CoA reductase (NADPH)</fullName>
        <ecNumber evidence="2">1.1.1.34</ecNumber>
    </recommendedName>
</protein>
<dbReference type="AlphaFoldDB" id="A0A1C0TY40"/>
<dbReference type="InterPro" id="IPR002202">
    <property type="entry name" value="HMG_CoA_Rdtase"/>
</dbReference>
<dbReference type="PANTHER" id="PTHR10572:SF24">
    <property type="entry name" value="3-HYDROXY-3-METHYLGLUTARYL-COENZYME A REDUCTASE"/>
    <property type="match status" value="1"/>
</dbReference>
<dbReference type="GO" id="GO:0008299">
    <property type="term" value="P:isoprenoid biosynthetic process"/>
    <property type="evidence" value="ECO:0007669"/>
    <property type="project" value="InterPro"/>
</dbReference>
<dbReference type="EC" id="1.1.1.34" evidence="2"/>
<dbReference type="RefSeq" id="WP_065824809.1">
    <property type="nucleotide sequence ID" value="NZ_CAWMQZ010000202.1"/>
</dbReference>
<dbReference type="Gene3D" id="3.90.770.10">
    <property type="entry name" value="3-hydroxy-3-methylglutaryl-coenzyme A Reductase, Chain A, domain 2"/>
    <property type="match status" value="1"/>
</dbReference>
<evidence type="ECO:0000313" key="7">
    <source>
        <dbReference type="Proteomes" id="UP000093476"/>
    </source>
</evidence>
<dbReference type="SUPFAM" id="SSF56542">
    <property type="entry name" value="Substrate-binding domain of HMG-CoA reductase"/>
    <property type="match status" value="1"/>
</dbReference>
<organism evidence="6 7">
    <name type="scientific">Photorhabdus australis subsp. thailandensis</name>
    <dbReference type="NCBI Taxonomy" id="2805096"/>
    <lineage>
        <taxon>Bacteria</taxon>
        <taxon>Pseudomonadati</taxon>
        <taxon>Pseudomonadota</taxon>
        <taxon>Gammaproteobacteria</taxon>
        <taxon>Enterobacterales</taxon>
        <taxon>Morganellaceae</taxon>
        <taxon>Photorhabdus</taxon>
    </lineage>
</organism>
<dbReference type="InterPro" id="IPR009029">
    <property type="entry name" value="HMG_CoA_Rdtase_sub-bd_dom_sf"/>
</dbReference>
<dbReference type="CDD" id="cd00643">
    <property type="entry name" value="HMG-CoA_reductase_classI"/>
    <property type="match status" value="1"/>
</dbReference>
<dbReference type="SUPFAM" id="SSF55035">
    <property type="entry name" value="NAD-binding domain of HMG-CoA reductase"/>
    <property type="match status" value="1"/>
</dbReference>
<dbReference type="Pfam" id="PF01636">
    <property type="entry name" value="APH"/>
    <property type="match status" value="1"/>
</dbReference>
<dbReference type="Gene3D" id="3.30.70.420">
    <property type="entry name" value="Hydroxymethylglutaryl-CoA reductase, class I/II, NAD/NADP-binding domain"/>
    <property type="match status" value="1"/>
</dbReference>
<dbReference type="SUPFAM" id="SSF56112">
    <property type="entry name" value="Protein kinase-like (PK-like)"/>
    <property type="match status" value="1"/>
</dbReference>
<reference evidence="6 7" key="1">
    <citation type="submission" date="2015-12" db="EMBL/GenBank/DDBJ databases">
        <title>Genome comparisons provide insights into the role of secondary metabolites in the pathogenic phase of the Photorhabdus life cycle.</title>
        <authorList>
            <person name="Tobias N.J."/>
            <person name="Mishra B."/>
            <person name="Gupta D.K."/>
            <person name="Thines M."/>
            <person name="Stinear T.P."/>
            <person name="Bode H.B."/>
        </authorList>
    </citation>
    <scope>NUCLEOTIDE SEQUENCE [LARGE SCALE GENOMIC DNA]</scope>
    <source>
        <strain evidence="6 7">PB68.1</strain>
    </source>
</reference>
<evidence type="ECO:0000256" key="4">
    <source>
        <dbReference type="ARBA" id="ARBA00023002"/>
    </source>
</evidence>
<evidence type="ECO:0000256" key="3">
    <source>
        <dbReference type="ARBA" id="ARBA00022857"/>
    </source>
</evidence>
<keyword evidence="3" id="KW-0521">NADP</keyword>
<gene>
    <name evidence="6" type="ORF">Ppb6_04361</name>
</gene>
<dbReference type="PROSITE" id="PS50065">
    <property type="entry name" value="HMG_COA_REDUCTASE_4"/>
    <property type="match status" value="1"/>
</dbReference>
<dbReference type="EMBL" id="LOMY01000202">
    <property type="protein sequence ID" value="OCQ50581.1"/>
    <property type="molecule type" value="Genomic_DNA"/>
</dbReference>
<dbReference type="STRING" id="286156.Ppb6_04361"/>
<evidence type="ECO:0000259" key="5">
    <source>
        <dbReference type="Pfam" id="PF01636"/>
    </source>
</evidence>
<dbReference type="Gene3D" id="3.90.1200.10">
    <property type="match status" value="1"/>
</dbReference>
<keyword evidence="4" id="KW-0560">Oxidoreductase</keyword>
<dbReference type="InterPro" id="IPR011009">
    <property type="entry name" value="Kinase-like_dom_sf"/>
</dbReference>
<comment type="similarity">
    <text evidence="1">Belongs to the HMG-CoA reductase family.</text>
</comment>
<comment type="caution">
    <text evidence="6">The sequence shown here is derived from an EMBL/GenBank/DDBJ whole genome shotgun (WGS) entry which is preliminary data.</text>
</comment>
<dbReference type="InterPro" id="IPR023074">
    <property type="entry name" value="HMG_CoA_Rdtase_cat_sf"/>
</dbReference>
<dbReference type="Pfam" id="PF00368">
    <property type="entry name" value="HMG-CoA_red"/>
    <property type="match status" value="1"/>
</dbReference>
<dbReference type="GO" id="GO:0004420">
    <property type="term" value="F:hydroxymethylglutaryl-CoA reductase (NADPH) activity"/>
    <property type="evidence" value="ECO:0007669"/>
    <property type="project" value="UniProtKB-EC"/>
</dbReference>
<dbReference type="PROSITE" id="PS00318">
    <property type="entry name" value="HMG_COA_REDUCTASE_2"/>
    <property type="match status" value="1"/>
</dbReference>
<accession>A0A1C0TY40</accession>
<dbReference type="PATRIC" id="fig|286156.4.peg.4992"/>
<dbReference type="InterPro" id="IPR002575">
    <property type="entry name" value="Aminoglycoside_PTrfase"/>
</dbReference>
<dbReference type="Proteomes" id="UP000093476">
    <property type="component" value="Unassembled WGS sequence"/>
</dbReference>
<sequence length="842" mass="95182">MLQKNIQSYVSNVSDNTTTHIENSAPGSILELSRDIFSNKRQEVSDVHTTAAQVKLLPRRHLYTYTEEARQKRLDYLAKHTGHALEHVANTHLDATKLTKTIEGFIGSIEIPVGIAGPLLIKGQYAQGVYYAPLATTEAALIASVSRGSSAIMQSGGTTARVLGQRMIRAPRFEFYSVSHSIIFSDWINEHISELRYEIGHHSKHAQLMEIKPHIIGRSVHLQFIYNTAAAAGQNMTTICTWYACQWIQQQLAKMAFIPLRHFMIDGNTSSDKKVAYQPFIEGRGTRVVAEVYLNAESCQQILRVTPQQLVTAYHHVCEGAIASGMVGININAANVIAGMFTALGQDIACVHESSVAHLHMTLTADNRVYCSITLPSLIVGTVGGGTYLPHQRECLNMLGCTDENGTARLAEIIASYCLALDISTLSAIAADEFAQSHEKLSRNYPAPTGGIIPRTPQELDLSFFQQANFNPVLQGAHLTTIKPKFSGDDGHSMLTHLSTNYTERLIGLFPFTMTTSAQSTLPVILKLKPLGSEVVNMVLDIAKHCSPELFAVFQDFAHQLEFNQSHTRELAIMNQQAPQLMRYIPVIYGVIENEATGTYALIEELLHDMLLMNNINLEIPWEQNHFEAAIRGIADVHSIWLGQEEELMWKFPQLQISNANTVSQTKPLWQKLGNFVHQTFPDLLTAEEHQDFQHWVDNSAIWWQEIEQMPRTLIHGDFNPRNIAFRQQEEGLRLCAWDWELSTLHLPQRDLVELLAFSLDHQQIDTNNVAYYIELHRIELEQQSGISLDPINWRRGYELALHDFWMRRIPLYMMAHNVIGYPFMERTMKTIRWLISLTRNQ</sequence>
<evidence type="ECO:0000256" key="1">
    <source>
        <dbReference type="ARBA" id="ARBA00007661"/>
    </source>
</evidence>
<evidence type="ECO:0000256" key="2">
    <source>
        <dbReference type="ARBA" id="ARBA00012999"/>
    </source>
</evidence>
<dbReference type="GO" id="GO:0015936">
    <property type="term" value="P:coenzyme A metabolic process"/>
    <property type="evidence" value="ECO:0007669"/>
    <property type="project" value="InterPro"/>
</dbReference>
<name>A0A1C0TY40_9GAMM</name>